<evidence type="ECO:0000259" key="13">
    <source>
        <dbReference type="PROSITE" id="PS51192"/>
    </source>
</evidence>
<feature type="domain" description="Helicase ATP-binding" evidence="13">
    <location>
        <begin position="300"/>
        <end position="467"/>
    </location>
</feature>
<dbReference type="HAMAP" id="MF_00983">
    <property type="entry name" value="PriA"/>
    <property type="match status" value="1"/>
</dbReference>
<comment type="function">
    <text evidence="12">Initiates the restart of stalled replication forks, which reloads the replicative helicase on sites other than the origin of replication. Recognizes and binds to abandoned replication forks and remodels them to uncover a helicase loading site. Promotes assembly of the primosome at these replication forks.</text>
</comment>
<feature type="binding site" evidence="12">
    <location>
        <position position="560"/>
    </location>
    <ligand>
        <name>Zn(2+)</name>
        <dbReference type="ChEBI" id="CHEBI:29105"/>
        <label>2</label>
    </ligand>
</feature>
<dbReference type="InterPro" id="IPR040498">
    <property type="entry name" value="PriA_CRR"/>
</dbReference>
<dbReference type="CDD" id="cd18804">
    <property type="entry name" value="SF2_C_priA"/>
    <property type="match status" value="1"/>
</dbReference>
<keyword evidence="6 12" id="KW-0347">Helicase</keyword>
<dbReference type="SUPFAM" id="SSF52540">
    <property type="entry name" value="P-loop containing nucleoside triphosphate hydrolases"/>
    <property type="match status" value="1"/>
</dbReference>
<dbReference type="InterPro" id="IPR001650">
    <property type="entry name" value="Helicase_C-like"/>
</dbReference>
<keyword evidence="2 12" id="KW-0235">DNA replication</keyword>
<dbReference type="RefSeq" id="WP_225696765.1">
    <property type="nucleotide sequence ID" value="NZ_JAIXNE010000001.1"/>
</dbReference>
<feature type="binding site" evidence="12">
    <location>
        <position position="542"/>
    </location>
    <ligand>
        <name>Zn(2+)</name>
        <dbReference type="ChEBI" id="CHEBI:29105"/>
        <label>2</label>
    </ligand>
</feature>
<dbReference type="GO" id="GO:0003677">
    <property type="term" value="F:DNA binding"/>
    <property type="evidence" value="ECO:0007669"/>
    <property type="project" value="UniProtKB-UniRule"/>
</dbReference>
<dbReference type="EMBL" id="JAIXNE010000001">
    <property type="protein sequence ID" value="MCA6073654.1"/>
    <property type="molecule type" value="Genomic_DNA"/>
</dbReference>
<feature type="binding site" evidence="12">
    <location>
        <position position="539"/>
    </location>
    <ligand>
        <name>Zn(2+)</name>
        <dbReference type="ChEBI" id="CHEBI:29105"/>
        <label>2</label>
    </ligand>
</feature>
<keyword evidence="1 12" id="KW-0639">Primosome</keyword>
<feature type="domain" description="Helicase C-terminal" evidence="14">
    <location>
        <begin position="547"/>
        <end position="719"/>
    </location>
</feature>
<reference evidence="15" key="1">
    <citation type="submission" date="2021-09" db="EMBL/GenBank/DDBJ databases">
        <title>Fulvivirga sp. isolated from coastal sediment.</title>
        <authorList>
            <person name="Yu H."/>
        </authorList>
    </citation>
    <scope>NUCLEOTIDE SEQUENCE</scope>
    <source>
        <strain evidence="15">1062</strain>
    </source>
</reference>
<evidence type="ECO:0000259" key="14">
    <source>
        <dbReference type="PROSITE" id="PS51194"/>
    </source>
</evidence>
<dbReference type="PROSITE" id="PS51194">
    <property type="entry name" value="HELICASE_CTER"/>
    <property type="match status" value="1"/>
</dbReference>
<dbReference type="PANTHER" id="PTHR30580">
    <property type="entry name" value="PRIMOSOMAL PROTEIN N"/>
    <property type="match status" value="1"/>
</dbReference>
<dbReference type="InterPro" id="IPR041222">
    <property type="entry name" value="PriA_3primeBD"/>
</dbReference>
<feature type="binding site" evidence="12">
    <location>
        <position position="530"/>
    </location>
    <ligand>
        <name>Zn(2+)</name>
        <dbReference type="ChEBI" id="CHEBI:29105"/>
        <label>1</label>
    </ligand>
</feature>
<dbReference type="GO" id="GO:0006302">
    <property type="term" value="P:double-strand break repair"/>
    <property type="evidence" value="ECO:0007669"/>
    <property type="project" value="InterPro"/>
</dbReference>
<dbReference type="GO" id="GO:1990077">
    <property type="term" value="C:primosome complex"/>
    <property type="evidence" value="ECO:0007669"/>
    <property type="project" value="UniProtKB-UniRule"/>
</dbReference>
<dbReference type="SMART" id="SM00490">
    <property type="entry name" value="HELICc"/>
    <property type="match status" value="1"/>
</dbReference>
<dbReference type="NCBIfam" id="TIGR00595">
    <property type="entry name" value="priA"/>
    <property type="match status" value="1"/>
</dbReference>
<dbReference type="InterPro" id="IPR041236">
    <property type="entry name" value="PriA_C"/>
</dbReference>
<dbReference type="GO" id="GO:0006270">
    <property type="term" value="P:DNA replication initiation"/>
    <property type="evidence" value="ECO:0007669"/>
    <property type="project" value="TreeGrafter"/>
</dbReference>
<evidence type="ECO:0000256" key="6">
    <source>
        <dbReference type="ARBA" id="ARBA00022806"/>
    </source>
</evidence>
<evidence type="ECO:0000256" key="3">
    <source>
        <dbReference type="ARBA" id="ARBA00022723"/>
    </source>
</evidence>
<name>A0A9X1KW65_9BACT</name>
<dbReference type="GO" id="GO:0006269">
    <property type="term" value="P:DNA replication, synthesis of primer"/>
    <property type="evidence" value="ECO:0007669"/>
    <property type="project" value="UniProtKB-KW"/>
</dbReference>
<keyword evidence="7 12" id="KW-0862">Zinc</keyword>
<dbReference type="EC" id="5.6.2.4" evidence="12"/>
<dbReference type="Pfam" id="PF00271">
    <property type="entry name" value="Helicase_C"/>
    <property type="match status" value="1"/>
</dbReference>
<evidence type="ECO:0000256" key="2">
    <source>
        <dbReference type="ARBA" id="ARBA00022705"/>
    </source>
</evidence>
<dbReference type="GO" id="GO:0006310">
    <property type="term" value="P:DNA recombination"/>
    <property type="evidence" value="ECO:0007669"/>
    <property type="project" value="InterPro"/>
</dbReference>
<keyword evidence="4 12" id="KW-0547">Nucleotide-binding</keyword>
<proteinExistence type="inferred from homology"/>
<dbReference type="InterPro" id="IPR027417">
    <property type="entry name" value="P-loop_NTPase"/>
</dbReference>
<evidence type="ECO:0000313" key="15">
    <source>
        <dbReference type="EMBL" id="MCA6073654.1"/>
    </source>
</evidence>
<dbReference type="InterPro" id="IPR005259">
    <property type="entry name" value="PriA"/>
</dbReference>
<keyword evidence="5 12" id="KW-0378">Hydrolase</keyword>
<comment type="catalytic activity">
    <reaction evidence="12">
        <text>Couples ATP hydrolysis with the unwinding of duplex DNA by translocating in the 3'-5' direction.</text>
        <dbReference type="EC" id="5.6.2.4"/>
    </reaction>
</comment>
<keyword evidence="10 12" id="KW-0413">Isomerase</keyword>
<evidence type="ECO:0000256" key="8">
    <source>
        <dbReference type="ARBA" id="ARBA00022840"/>
    </source>
</evidence>
<protein>
    <recommendedName>
        <fullName evidence="12">Replication restart protein PriA</fullName>
    </recommendedName>
    <alternativeName>
        <fullName evidence="12">ATP-dependent DNA helicase PriA</fullName>
        <ecNumber evidence="12">5.6.2.4</ecNumber>
    </alternativeName>
    <alternativeName>
        <fullName evidence="12">DNA 3'-5' helicase PriA</fullName>
    </alternativeName>
</protein>
<dbReference type="Pfam" id="PF18074">
    <property type="entry name" value="PriA_C"/>
    <property type="match status" value="1"/>
</dbReference>
<keyword evidence="9 12" id="KW-0238">DNA-binding</keyword>
<dbReference type="InterPro" id="IPR042115">
    <property type="entry name" value="PriA_3primeBD_sf"/>
</dbReference>
<gene>
    <name evidence="12 15" type="primary">priA</name>
    <name evidence="15" type="ORF">LDX50_02190</name>
</gene>
<comment type="cofactor">
    <cofactor evidence="12">
        <name>Zn(2+)</name>
        <dbReference type="ChEBI" id="CHEBI:29105"/>
    </cofactor>
    <text evidence="12">Binds 2 zinc ions per subunit.</text>
</comment>
<feature type="binding site" evidence="12">
    <location>
        <position position="570"/>
    </location>
    <ligand>
        <name>Zn(2+)</name>
        <dbReference type="ChEBI" id="CHEBI:29105"/>
        <label>1</label>
    </ligand>
</feature>
<dbReference type="PROSITE" id="PS51192">
    <property type="entry name" value="HELICASE_ATP_BIND_1"/>
    <property type="match status" value="1"/>
</dbReference>
<dbReference type="Pfam" id="PF18319">
    <property type="entry name" value="Zn_ribbon_PriA"/>
    <property type="match status" value="1"/>
</dbReference>
<dbReference type="FunFam" id="3.40.50.300:FF:000489">
    <property type="entry name" value="Primosome assembly protein PriA"/>
    <property type="match status" value="1"/>
</dbReference>
<evidence type="ECO:0000256" key="12">
    <source>
        <dbReference type="HAMAP-Rule" id="MF_00983"/>
    </source>
</evidence>
<keyword evidence="16" id="KW-1185">Reference proteome</keyword>
<feature type="binding site" evidence="12">
    <location>
        <position position="533"/>
    </location>
    <ligand>
        <name>Zn(2+)</name>
        <dbReference type="ChEBI" id="CHEBI:29105"/>
        <label>1</label>
    </ligand>
</feature>
<dbReference type="InterPro" id="IPR014001">
    <property type="entry name" value="Helicase_ATP-bd"/>
</dbReference>
<keyword evidence="3 12" id="KW-0479">Metal-binding</keyword>
<dbReference type="AlphaFoldDB" id="A0A9X1KW65"/>
<dbReference type="GO" id="GO:0005524">
    <property type="term" value="F:ATP binding"/>
    <property type="evidence" value="ECO:0007669"/>
    <property type="project" value="UniProtKB-UniRule"/>
</dbReference>
<dbReference type="GO" id="GO:0043138">
    <property type="term" value="F:3'-5' DNA helicase activity"/>
    <property type="evidence" value="ECO:0007669"/>
    <property type="project" value="UniProtKB-EC"/>
</dbReference>
<dbReference type="GO" id="GO:0008270">
    <property type="term" value="F:zinc ion binding"/>
    <property type="evidence" value="ECO:0007669"/>
    <property type="project" value="UniProtKB-UniRule"/>
</dbReference>
<evidence type="ECO:0000256" key="4">
    <source>
        <dbReference type="ARBA" id="ARBA00022741"/>
    </source>
</evidence>
<dbReference type="PANTHER" id="PTHR30580:SF0">
    <property type="entry name" value="PRIMOSOMAL PROTEIN N"/>
    <property type="match status" value="1"/>
</dbReference>
<feature type="binding site" evidence="12">
    <location>
        <position position="573"/>
    </location>
    <ligand>
        <name>Zn(2+)</name>
        <dbReference type="ChEBI" id="CHEBI:29105"/>
        <label>1</label>
    </ligand>
</feature>
<evidence type="ECO:0000256" key="9">
    <source>
        <dbReference type="ARBA" id="ARBA00023125"/>
    </source>
</evidence>
<evidence type="ECO:0000313" key="16">
    <source>
        <dbReference type="Proteomes" id="UP001139409"/>
    </source>
</evidence>
<evidence type="ECO:0000256" key="10">
    <source>
        <dbReference type="ARBA" id="ARBA00023235"/>
    </source>
</evidence>
<keyword evidence="8 12" id="KW-0067">ATP-binding</keyword>
<sequence>MMRKTLFADLILPVPIANRFTYRIPREMESLIIPGVRVVVPFGKRRMLTGIVDSIHEKAPVHYEARYIYDVLDESAVVTPHQITFIDWMASYYMATPGEVLNAAIPAGLKISTESYVQLNPQADLDELDESDTILDLLHQLEQRESLRYEDIKEITGEKDAFKTLQYLSKKGLVILYEEVRERYSPKTEKYIHLATHLAGNDKALNETFETLARAPKQEDALLACLQLIKRDADLSDQLQRIPKKALLDSNASAAAIQALIKKGILEESEVIVSRFSDYSRELKQVTLSPEQQKAVDQIIRGFDSTDVVLLHGVTGSGKTEIYMDIMQHVLDNDMQILYLLPEIALTTQIVQRLRAVFGDKLGVYHSRYSDNERVEVWQGVLSGRYQIVVGVRSSIFLPFDHLGLVIIDEEHEHSYKQYDPAPRYHARDAAIMLASQHKARVILGSATPSMESNYLADSGKYSRVRLENRFGDVSMPEINVIDTLRKTAQKKMSGPFSDELLEGIQKTMDSGQQVILFQNRRGYAPYMACHQCGHIPHCSQCAVSLTYHQYGEKLICHYCGMRESVPIACDSCGAKEMKPVGLGTEKLEEEVALLFPEAGVRRMDLDTTRTKNSYERILNDFAEHQFDILVGTQMVTKGLDFGGVGLVGIIDLDLLLHYPDFRSHERAFQMAIQVSGRAGRRDTVGNVFIQTRDLKHPVVQQIMHGNYDAFYSNELEERKEHAYPPFTRMIRITIKHKDRNITREAAQTLERRLSAALPVRILGPQEPLVNRVRNEYINELWIKLERKGTSPALIKKSLLNHADNIKQEKLFRSIRIIFNVDPY</sequence>
<dbReference type="Pfam" id="PF00270">
    <property type="entry name" value="DEAD"/>
    <property type="match status" value="1"/>
</dbReference>
<dbReference type="FunFam" id="3.40.1440.60:FF:000001">
    <property type="entry name" value="Primosomal protein N"/>
    <property type="match status" value="1"/>
</dbReference>
<evidence type="ECO:0000256" key="5">
    <source>
        <dbReference type="ARBA" id="ARBA00022801"/>
    </source>
</evidence>
<dbReference type="Proteomes" id="UP001139409">
    <property type="component" value="Unassembled WGS sequence"/>
</dbReference>
<comment type="caution">
    <text evidence="15">The sequence shown here is derived from an EMBL/GenBank/DDBJ whole genome shotgun (WGS) entry which is preliminary data.</text>
</comment>
<dbReference type="GO" id="GO:0016787">
    <property type="term" value="F:hydrolase activity"/>
    <property type="evidence" value="ECO:0007669"/>
    <property type="project" value="UniProtKB-KW"/>
</dbReference>
<organism evidence="15 16">
    <name type="scientific">Fulvivirga sedimenti</name>
    <dbReference type="NCBI Taxonomy" id="2879465"/>
    <lineage>
        <taxon>Bacteria</taxon>
        <taxon>Pseudomonadati</taxon>
        <taxon>Bacteroidota</taxon>
        <taxon>Cytophagia</taxon>
        <taxon>Cytophagales</taxon>
        <taxon>Fulvivirgaceae</taxon>
        <taxon>Fulvivirga</taxon>
    </lineage>
</organism>
<evidence type="ECO:0000256" key="7">
    <source>
        <dbReference type="ARBA" id="ARBA00022833"/>
    </source>
</evidence>
<dbReference type="Gene3D" id="3.40.1440.60">
    <property type="entry name" value="PriA, 3(prime) DNA-binding domain"/>
    <property type="match status" value="1"/>
</dbReference>
<dbReference type="CDD" id="cd17929">
    <property type="entry name" value="DEXHc_priA"/>
    <property type="match status" value="1"/>
</dbReference>
<evidence type="ECO:0000256" key="1">
    <source>
        <dbReference type="ARBA" id="ARBA00022515"/>
    </source>
</evidence>
<dbReference type="InterPro" id="IPR011545">
    <property type="entry name" value="DEAD/DEAH_box_helicase_dom"/>
</dbReference>
<comment type="catalytic activity">
    <reaction evidence="11 12">
        <text>ATP + H2O = ADP + phosphate + H(+)</text>
        <dbReference type="Rhea" id="RHEA:13065"/>
        <dbReference type="ChEBI" id="CHEBI:15377"/>
        <dbReference type="ChEBI" id="CHEBI:15378"/>
        <dbReference type="ChEBI" id="CHEBI:30616"/>
        <dbReference type="ChEBI" id="CHEBI:43474"/>
        <dbReference type="ChEBI" id="CHEBI:456216"/>
        <dbReference type="EC" id="5.6.2.4"/>
    </reaction>
</comment>
<evidence type="ECO:0000256" key="11">
    <source>
        <dbReference type="ARBA" id="ARBA00048988"/>
    </source>
</evidence>
<comment type="similarity">
    <text evidence="12">Belongs to the helicase family. PriA subfamily.</text>
</comment>
<comment type="subunit">
    <text evidence="12">Component of the replication restart primosome.</text>
</comment>
<dbReference type="SMART" id="SM00487">
    <property type="entry name" value="DEXDc"/>
    <property type="match status" value="1"/>
</dbReference>
<accession>A0A9X1KW65</accession>
<dbReference type="Pfam" id="PF17764">
    <property type="entry name" value="PriA_3primeBD"/>
    <property type="match status" value="1"/>
</dbReference>
<feature type="binding site" evidence="12">
    <location>
        <position position="557"/>
    </location>
    <ligand>
        <name>Zn(2+)</name>
        <dbReference type="ChEBI" id="CHEBI:29105"/>
        <label>2</label>
    </ligand>
</feature>
<dbReference type="Gene3D" id="3.40.50.300">
    <property type="entry name" value="P-loop containing nucleotide triphosphate hydrolases"/>
    <property type="match status" value="2"/>
</dbReference>